<proteinExistence type="predicted"/>
<dbReference type="RefSeq" id="WP_142546749.1">
    <property type="nucleotide sequence ID" value="NZ_SADY01000014.1"/>
</dbReference>
<dbReference type="InterPro" id="IPR001466">
    <property type="entry name" value="Beta-lactam-related"/>
</dbReference>
<protein>
    <submittedName>
        <fullName evidence="2">Class C beta-lactamase-related serine hydrolase</fullName>
    </submittedName>
</protein>
<reference evidence="2 3" key="1">
    <citation type="submission" date="2018-03" db="EMBL/GenBank/DDBJ databases">
        <title>Aerobic endospore-forming bacteria genome sequencing and assembly.</title>
        <authorList>
            <person name="Cavalcante D.A."/>
            <person name="Driks A."/>
            <person name="Putonti C."/>
            <person name="De-Souza M.T."/>
        </authorList>
    </citation>
    <scope>NUCLEOTIDE SEQUENCE [LARGE SCALE GENOMIC DNA]</scope>
    <source>
        <strain evidence="2 3">SDF0028</strain>
    </source>
</reference>
<dbReference type="InterPro" id="IPR012338">
    <property type="entry name" value="Beta-lactam/transpept-like"/>
</dbReference>
<feature type="domain" description="Beta-lactamase-related" evidence="1">
    <location>
        <begin position="27"/>
        <end position="295"/>
    </location>
</feature>
<evidence type="ECO:0000313" key="2">
    <source>
        <dbReference type="EMBL" id="TQR40542.1"/>
    </source>
</evidence>
<accession>A0ABY3AGX6</accession>
<dbReference type="Proteomes" id="UP000316208">
    <property type="component" value="Unassembled WGS sequence"/>
</dbReference>
<comment type="caution">
    <text evidence="2">The sequence shown here is derived from an EMBL/GenBank/DDBJ whole genome shotgun (WGS) entry which is preliminary data.</text>
</comment>
<evidence type="ECO:0000259" key="1">
    <source>
        <dbReference type="Pfam" id="PF00144"/>
    </source>
</evidence>
<sequence>MSTRSDCSAGYRGESASIQQFFNQIEQCELPVHSLIVCHHGSTIAEFWREPYRKDCPQLLYSVSKSVTSIAVGIAWDMGLIRLDESVISFFPERLPERVSDKLSAMKIHHLLSMTAGHEGDIYPVVAKEQDWVKAFLAQEVDHEPGTQFQYSTHSTYMLSAILERVTGQNLVDFLMPRLFEPLGIARPVWETCPMGVTAGGMGLSLTTSDVAAFGQMLLNKGMFKGKRIVSEQYIQMATSEQSDNRKGTNRIDWAQGYGYQFHRCREGCFRADGAFGQLCFVSPKDGIVIAATASYPTMDMLQTLLNLIYEHLLDEVDSSGDTREHPHTDVQQEGHPLSIDYFSQWPSVESWSWTVPLHREARHTVGEKHAQQVLELPEMHQHVYVMQPNASGLKQIRFDAQSETVQLHLLYGDERDIAVPINAAQPMRTKAVFYKDLSMSLQEVVVYASWVNECTLQAKLFYIETPYVVTYIMKFHPQSIDLEFAINVSFHLSNFIAVGTRKACSL</sequence>
<gene>
    <name evidence="2" type="ORF">C7Y44_27340</name>
</gene>
<dbReference type="PANTHER" id="PTHR43283">
    <property type="entry name" value="BETA-LACTAMASE-RELATED"/>
    <property type="match status" value="1"/>
</dbReference>
<dbReference type="SUPFAM" id="SSF56601">
    <property type="entry name" value="beta-lactamase/transpeptidase-like"/>
    <property type="match status" value="1"/>
</dbReference>
<dbReference type="GO" id="GO:0016787">
    <property type="term" value="F:hydrolase activity"/>
    <property type="evidence" value="ECO:0007669"/>
    <property type="project" value="UniProtKB-KW"/>
</dbReference>
<dbReference type="EMBL" id="SADY01000014">
    <property type="protein sequence ID" value="TQR40542.1"/>
    <property type="molecule type" value="Genomic_DNA"/>
</dbReference>
<keyword evidence="2" id="KW-0378">Hydrolase</keyword>
<name>A0ABY3AGX6_PAEPP</name>
<keyword evidence="3" id="KW-1185">Reference proteome</keyword>
<dbReference type="InterPro" id="IPR050789">
    <property type="entry name" value="Diverse_Enzym_Activities"/>
</dbReference>
<dbReference type="PANTHER" id="PTHR43283:SF7">
    <property type="entry name" value="BETA-LACTAMASE-RELATED DOMAIN-CONTAINING PROTEIN"/>
    <property type="match status" value="1"/>
</dbReference>
<dbReference type="Pfam" id="PF00144">
    <property type="entry name" value="Beta-lactamase"/>
    <property type="match status" value="1"/>
</dbReference>
<evidence type="ECO:0000313" key="3">
    <source>
        <dbReference type="Proteomes" id="UP000316208"/>
    </source>
</evidence>
<dbReference type="Gene3D" id="3.40.710.10">
    <property type="entry name" value="DD-peptidase/beta-lactamase superfamily"/>
    <property type="match status" value="1"/>
</dbReference>
<organism evidence="2 3">
    <name type="scientific">Paenibacillus popilliae</name>
    <name type="common">Bacillus popilliae</name>
    <dbReference type="NCBI Taxonomy" id="78057"/>
    <lineage>
        <taxon>Bacteria</taxon>
        <taxon>Bacillati</taxon>
        <taxon>Bacillota</taxon>
        <taxon>Bacilli</taxon>
        <taxon>Bacillales</taxon>
        <taxon>Paenibacillaceae</taxon>
        <taxon>Paenibacillus</taxon>
    </lineage>
</organism>